<evidence type="ECO:0000313" key="3">
    <source>
        <dbReference type="Proteomes" id="UP000813824"/>
    </source>
</evidence>
<name>A0A8K0UYR8_9AGAR</name>
<feature type="compositionally biased region" description="Basic and acidic residues" evidence="1">
    <location>
        <begin position="108"/>
        <end position="117"/>
    </location>
</feature>
<keyword evidence="3" id="KW-1185">Reference proteome</keyword>
<feature type="compositionally biased region" description="Polar residues" evidence="1">
    <location>
        <begin position="240"/>
        <end position="249"/>
    </location>
</feature>
<sequence>MSSPNSFSGLKLKYSFNGISVMKASNSGVLTPVEVEILESKYISQTDELDIVRDKGKPLPQQHKLCIGIPSDSQSVVEGSSSQPQSEESPLDMLSDDPCLEYPDIEPEGSHSLERPEVVPAEASQPVATIQLMPEGEDPMEMDAEEPIGPGQLAPEEDVPMEDPRLEEETVATAAGPIAPEVLGDWEDDEHEAVNNSAVPQYSARAPPASLESPTQSPRRASKPLPPAKPSIFIPKKTTGKSTVDNAQPRTVCEPTSPRNWANTARRDVSSPRHFPTQLDAPQRGCRRNQTTESYRMDKDRTAKHPYSQEARPGGVDKQGDKLIAAIHQCLRVLPFREGEPPPDGWKEILEKVANEFGPFDSGKGMIKLDSLRNKAELLEAVRDFGNRPEDGRWPAEALLLKEKAREIDKVWMERFNNGCLPAAFDALDRHTERTLKNSTISISYNPKSDDTREQEATAAKRAPHRRTEFIWPFKIESTSRLKWFVVFAVKDRQGAGGKAQVCWHELTRAATFKFNKGGRRTIRIWIRGGD</sequence>
<dbReference type="AlphaFoldDB" id="A0A8K0UYR8"/>
<accession>A0A8K0UYR8</accession>
<feature type="region of interest" description="Disordered" evidence="1">
    <location>
        <begin position="62"/>
        <end position="317"/>
    </location>
</feature>
<reference evidence="2" key="1">
    <citation type="journal article" date="2021" name="New Phytol.">
        <title>Evolutionary innovations through gain and loss of genes in the ectomycorrhizal Boletales.</title>
        <authorList>
            <person name="Wu G."/>
            <person name="Miyauchi S."/>
            <person name="Morin E."/>
            <person name="Kuo A."/>
            <person name="Drula E."/>
            <person name="Varga T."/>
            <person name="Kohler A."/>
            <person name="Feng B."/>
            <person name="Cao Y."/>
            <person name="Lipzen A."/>
            <person name="Daum C."/>
            <person name="Hundley H."/>
            <person name="Pangilinan J."/>
            <person name="Johnson J."/>
            <person name="Barry K."/>
            <person name="LaButti K."/>
            <person name="Ng V."/>
            <person name="Ahrendt S."/>
            <person name="Min B."/>
            <person name="Choi I.G."/>
            <person name="Park H."/>
            <person name="Plett J.M."/>
            <person name="Magnuson J."/>
            <person name="Spatafora J.W."/>
            <person name="Nagy L.G."/>
            <person name="Henrissat B."/>
            <person name="Grigoriev I.V."/>
            <person name="Yang Z.L."/>
            <person name="Xu J."/>
            <person name="Martin F.M."/>
        </authorList>
    </citation>
    <scope>NUCLEOTIDE SEQUENCE</scope>
    <source>
        <strain evidence="2">KKN 215</strain>
    </source>
</reference>
<dbReference type="Proteomes" id="UP000813824">
    <property type="component" value="Unassembled WGS sequence"/>
</dbReference>
<protein>
    <submittedName>
        <fullName evidence="2">Uncharacterized protein</fullName>
    </submittedName>
</protein>
<evidence type="ECO:0000313" key="2">
    <source>
        <dbReference type="EMBL" id="KAH8106277.1"/>
    </source>
</evidence>
<feature type="compositionally biased region" description="Acidic residues" evidence="1">
    <location>
        <begin position="94"/>
        <end position="107"/>
    </location>
</feature>
<gene>
    <name evidence="2" type="ORF">BXZ70DRAFT_1075137</name>
</gene>
<dbReference type="EMBL" id="JAEVFJ010000003">
    <property type="protein sequence ID" value="KAH8106277.1"/>
    <property type="molecule type" value="Genomic_DNA"/>
</dbReference>
<evidence type="ECO:0000256" key="1">
    <source>
        <dbReference type="SAM" id="MobiDB-lite"/>
    </source>
</evidence>
<comment type="caution">
    <text evidence="2">The sequence shown here is derived from an EMBL/GenBank/DDBJ whole genome shotgun (WGS) entry which is preliminary data.</text>
</comment>
<feature type="region of interest" description="Disordered" evidence="1">
    <location>
        <begin position="442"/>
        <end position="462"/>
    </location>
</feature>
<organism evidence="2 3">
    <name type="scientific">Cristinia sonorae</name>
    <dbReference type="NCBI Taxonomy" id="1940300"/>
    <lineage>
        <taxon>Eukaryota</taxon>
        <taxon>Fungi</taxon>
        <taxon>Dikarya</taxon>
        <taxon>Basidiomycota</taxon>
        <taxon>Agaricomycotina</taxon>
        <taxon>Agaricomycetes</taxon>
        <taxon>Agaricomycetidae</taxon>
        <taxon>Agaricales</taxon>
        <taxon>Pleurotineae</taxon>
        <taxon>Stephanosporaceae</taxon>
        <taxon>Cristinia</taxon>
    </lineage>
</organism>
<proteinExistence type="predicted"/>
<feature type="compositionally biased region" description="Low complexity" evidence="1">
    <location>
        <begin position="70"/>
        <end position="88"/>
    </location>
</feature>
<feature type="compositionally biased region" description="Acidic residues" evidence="1">
    <location>
        <begin position="135"/>
        <end position="146"/>
    </location>
</feature>